<name>A0A433DJM1_9FUNG</name>
<accession>A0A433DJM1</accession>
<feature type="region of interest" description="Disordered" evidence="1">
    <location>
        <begin position="1"/>
        <end position="32"/>
    </location>
</feature>
<evidence type="ECO:0000313" key="2">
    <source>
        <dbReference type="EMBL" id="RUP50981.1"/>
    </source>
</evidence>
<evidence type="ECO:0000256" key="1">
    <source>
        <dbReference type="SAM" id="MobiDB-lite"/>
    </source>
</evidence>
<dbReference type="AlphaFoldDB" id="A0A433DJM1"/>
<keyword evidence="3" id="KW-1185">Reference proteome</keyword>
<protein>
    <submittedName>
        <fullName evidence="2">Uncharacterized protein</fullName>
    </submittedName>
</protein>
<dbReference type="Proteomes" id="UP000268093">
    <property type="component" value="Unassembled WGS sequence"/>
</dbReference>
<dbReference type="OrthoDB" id="2381563at2759"/>
<feature type="region of interest" description="Disordered" evidence="1">
    <location>
        <begin position="57"/>
        <end position="84"/>
    </location>
</feature>
<proteinExistence type="predicted"/>
<evidence type="ECO:0000313" key="3">
    <source>
        <dbReference type="Proteomes" id="UP000268093"/>
    </source>
</evidence>
<dbReference type="EMBL" id="RBNI01001034">
    <property type="protein sequence ID" value="RUP50981.1"/>
    <property type="molecule type" value="Genomic_DNA"/>
</dbReference>
<organism evidence="2 3">
    <name type="scientific">Jimgerdemannia flammicorona</name>
    <dbReference type="NCBI Taxonomy" id="994334"/>
    <lineage>
        <taxon>Eukaryota</taxon>
        <taxon>Fungi</taxon>
        <taxon>Fungi incertae sedis</taxon>
        <taxon>Mucoromycota</taxon>
        <taxon>Mucoromycotina</taxon>
        <taxon>Endogonomycetes</taxon>
        <taxon>Endogonales</taxon>
        <taxon>Endogonaceae</taxon>
        <taxon>Jimgerdemannia</taxon>
    </lineage>
</organism>
<sequence>MSTTRPTTATVFPHQTTLQVTPTTRQQRDDIEQRELRQSAANILAQYSQLTMHTLASGEVVPSTDPTADDAVSHGASATDQRET</sequence>
<gene>
    <name evidence="2" type="ORF">BC936DRAFT_136753</name>
</gene>
<comment type="caution">
    <text evidence="2">The sequence shown here is derived from an EMBL/GenBank/DDBJ whole genome shotgun (WGS) entry which is preliminary data.</text>
</comment>
<feature type="compositionally biased region" description="Polar residues" evidence="1">
    <location>
        <begin position="1"/>
        <end position="25"/>
    </location>
</feature>
<reference evidence="2 3" key="1">
    <citation type="journal article" date="2018" name="New Phytol.">
        <title>Phylogenomics of Endogonaceae and evolution of mycorrhizas within Mucoromycota.</title>
        <authorList>
            <person name="Chang Y."/>
            <person name="Desiro A."/>
            <person name="Na H."/>
            <person name="Sandor L."/>
            <person name="Lipzen A."/>
            <person name="Clum A."/>
            <person name="Barry K."/>
            <person name="Grigoriev I.V."/>
            <person name="Martin F.M."/>
            <person name="Stajich J.E."/>
            <person name="Smith M.E."/>
            <person name="Bonito G."/>
            <person name="Spatafora J.W."/>
        </authorList>
    </citation>
    <scope>NUCLEOTIDE SEQUENCE [LARGE SCALE GENOMIC DNA]</scope>
    <source>
        <strain evidence="2 3">GMNB39</strain>
    </source>
</reference>